<dbReference type="OrthoDB" id="1056464at2759"/>
<feature type="non-terminal residue" evidence="1">
    <location>
        <position position="1"/>
    </location>
</feature>
<comment type="caution">
    <text evidence="1">The sequence shown here is derived from an EMBL/GenBank/DDBJ whole genome shotgun (WGS) entry which is preliminary data.</text>
</comment>
<accession>A0A371GXI0</accession>
<dbReference type="AlphaFoldDB" id="A0A371GXI0"/>
<dbReference type="EMBL" id="QJKJ01004178">
    <property type="protein sequence ID" value="RDX95247.1"/>
    <property type="molecule type" value="Genomic_DNA"/>
</dbReference>
<sequence length="85" mass="9435">MGGRGYLTMIAMGGDYIARKKRGTCTPQCGSSTTEEINHDTTPPHFRELIVDPFDRAQDPHSYLRAFQAQVYISEGMTPSSTSYS</sequence>
<dbReference type="Proteomes" id="UP000257109">
    <property type="component" value="Unassembled WGS sequence"/>
</dbReference>
<reference evidence="1" key="1">
    <citation type="submission" date="2018-05" db="EMBL/GenBank/DDBJ databases">
        <title>Draft genome of Mucuna pruriens seed.</title>
        <authorList>
            <person name="Nnadi N.E."/>
            <person name="Vos R."/>
            <person name="Hasami M.H."/>
            <person name="Devisetty U.K."/>
            <person name="Aguiy J.C."/>
        </authorList>
    </citation>
    <scope>NUCLEOTIDE SEQUENCE [LARGE SCALE GENOMIC DNA]</scope>
    <source>
        <strain evidence="1">JCA_2017</strain>
    </source>
</reference>
<protein>
    <submittedName>
        <fullName evidence="1">Uncharacterized protein</fullName>
    </submittedName>
</protein>
<evidence type="ECO:0000313" key="1">
    <source>
        <dbReference type="EMBL" id="RDX95247.1"/>
    </source>
</evidence>
<keyword evidence="2" id="KW-1185">Reference proteome</keyword>
<proteinExistence type="predicted"/>
<organism evidence="1 2">
    <name type="scientific">Mucuna pruriens</name>
    <name type="common">Velvet bean</name>
    <name type="synonym">Dolichos pruriens</name>
    <dbReference type="NCBI Taxonomy" id="157652"/>
    <lineage>
        <taxon>Eukaryota</taxon>
        <taxon>Viridiplantae</taxon>
        <taxon>Streptophyta</taxon>
        <taxon>Embryophyta</taxon>
        <taxon>Tracheophyta</taxon>
        <taxon>Spermatophyta</taxon>
        <taxon>Magnoliopsida</taxon>
        <taxon>eudicotyledons</taxon>
        <taxon>Gunneridae</taxon>
        <taxon>Pentapetalae</taxon>
        <taxon>rosids</taxon>
        <taxon>fabids</taxon>
        <taxon>Fabales</taxon>
        <taxon>Fabaceae</taxon>
        <taxon>Papilionoideae</taxon>
        <taxon>50 kb inversion clade</taxon>
        <taxon>NPAAA clade</taxon>
        <taxon>indigoferoid/millettioid clade</taxon>
        <taxon>Phaseoleae</taxon>
        <taxon>Mucuna</taxon>
    </lineage>
</organism>
<evidence type="ECO:0000313" key="2">
    <source>
        <dbReference type="Proteomes" id="UP000257109"/>
    </source>
</evidence>
<name>A0A371GXI0_MUCPR</name>
<gene>
    <name evidence="1" type="ORF">CR513_22256</name>
</gene>